<proteinExistence type="predicted"/>
<dbReference type="InterPro" id="IPR009078">
    <property type="entry name" value="Ferritin-like_SF"/>
</dbReference>
<dbReference type="GO" id="GO:0016491">
    <property type="term" value="F:oxidoreductase activity"/>
    <property type="evidence" value="ECO:0007669"/>
    <property type="project" value="InterPro"/>
</dbReference>
<protein>
    <submittedName>
        <fullName evidence="1">Unannotated protein</fullName>
    </submittedName>
</protein>
<reference evidence="1" key="1">
    <citation type="submission" date="2020-05" db="EMBL/GenBank/DDBJ databases">
        <authorList>
            <person name="Chiriac C."/>
            <person name="Salcher M."/>
            <person name="Ghai R."/>
            <person name="Kavagutti S V."/>
        </authorList>
    </citation>
    <scope>NUCLEOTIDE SEQUENCE</scope>
</reference>
<dbReference type="AlphaFoldDB" id="A0A6J6YQG5"/>
<accession>A0A6J6YQG5</accession>
<dbReference type="InterPro" id="IPR012348">
    <property type="entry name" value="RNR-like"/>
</dbReference>
<name>A0A6J6YQG5_9ZZZZ</name>
<sequence>MPHMTEAESNNAIADRLPTVTPLGTPLDWAWLRGAPSEWGVRPKPGPRGLTMNDISVGTYGHVPEHAERRSMAGRGSTVEGDVPDMGYILNKKSDVWADNVRELYEEAVARQWSATRDIPWGDLRELPSDMEHAVCQVFTTLTEIEMIAADLPAKWMWRMNHDYLEAKMFLCTQIMDEARHAEVFRKRALANGGGLLYSRSSGENLLRSILEAKTYTQATALLHLLGEGFILDIFRMGELIAPSPVEKKIFRMAMQDEARHVAYGTMHLRYAVENDPDVAEEIHEALDHGETLLATFGTNADFGSALAYLLGGGEEHIETKGFPLQEEMQRHQFTSYLSRCERAGISRVARTKLPLDLLGIDLSKVHGASTSAV</sequence>
<organism evidence="1">
    <name type="scientific">freshwater metagenome</name>
    <dbReference type="NCBI Taxonomy" id="449393"/>
    <lineage>
        <taxon>unclassified sequences</taxon>
        <taxon>metagenomes</taxon>
        <taxon>ecological metagenomes</taxon>
    </lineage>
</organism>
<dbReference type="Gene3D" id="1.10.620.20">
    <property type="entry name" value="Ribonucleotide Reductase, subunit A"/>
    <property type="match status" value="2"/>
</dbReference>
<dbReference type="SUPFAM" id="SSF47240">
    <property type="entry name" value="Ferritin-like"/>
    <property type="match status" value="1"/>
</dbReference>
<gene>
    <name evidence="1" type="ORF">UFOPK2992_01624</name>
</gene>
<evidence type="ECO:0000313" key="1">
    <source>
        <dbReference type="EMBL" id="CAB4811700.1"/>
    </source>
</evidence>
<dbReference type="EMBL" id="CAFAAI010000318">
    <property type="protein sequence ID" value="CAB4811700.1"/>
    <property type="molecule type" value="Genomic_DNA"/>
</dbReference>